<name>A0ABQ7QL07_PLUXY</name>
<feature type="domain" description="Arrestin-like N-terminal" evidence="3">
    <location>
        <begin position="7"/>
        <end position="142"/>
    </location>
</feature>
<accession>A0ABQ7QL07</accession>
<dbReference type="PANTHER" id="PTHR11188">
    <property type="entry name" value="ARRESTIN DOMAIN CONTAINING PROTEIN"/>
    <property type="match status" value="1"/>
</dbReference>
<protein>
    <recommendedName>
        <fullName evidence="7">Arrestin C-terminal-like domain-containing protein</fullName>
    </recommendedName>
</protein>
<keyword evidence="2" id="KW-0716">Sensory transduction</keyword>
<dbReference type="Proteomes" id="UP000823941">
    <property type="component" value="Chromosome 12"/>
</dbReference>
<comment type="similarity">
    <text evidence="1">Belongs to the arrestin family.</text>
</comment>
<sequence length="349" mass="39342">MGVTCKVLLNRPRVGFHTPGGPVIGVVRYTIDKPTKFTEIVLSVKGEGKCNWTTSVNNRTTHYSGREKYVDMKKKLQLTNTSERELEVATGEYEENFCFYLPNCIPSSYKDGVGSISYRVQIKFVRPGVFQFNKKFYRDIMVREYRNAILPQIPLQVNSKKTLFLMFSAKEEVIVTNCTINKSVLLAGFPAELNIFVSNNSTVKIKKMNAELVSHNAYTSGNGCKKKISKTHKSCSQSSGSIKKSDKAEMSLTLPTKPDMVTVRHSSVITREYEVHITAVLPFPHRNQCLKIPVVIETPALDMVDEATLENTKISSHVDSYSAVNYLETPPPSYWEVMCEDKEINKNNG</sequence>
<dbReference type="InterPro" id="IPR011022">
    <property type="entry name" value="Arrestin_C-like"/>
</dbReference>
<dbReference type="PANTHER" id="PTHR11188:SF176">
    <property type="entry name" value="ARRESTIN DOMAIN-CONTAINING PROTEIN 1"/>
    <property type="match status" value="1"/>
</dbReference>
<reference evidence="5 6" key="1">
    <citation type="submission" date="2021-06" db="EMBL/GenBank/DDBJ databases">
        <title>A haploid diamondback moth (Plutella xylostella L.) genome assembly resolves 31 chromosomes and identifies a diamide resistance mutation.</title>
        <authorList>
            <person name="Ward C.M."/>
            <person name="Perry K.D."/>
            <person name="Baker G."/>
            <person name="Powis K."/>
            <person name="Heckel D.G."/>
            <person name="Baxter S.W."/>
        </authorList>
    </citation>
    <scope>NUCLEOTIDE SEQUENCE [LARGE SCALE GENOMIC DNA]</scope>
    <source>
        <strain evidence="5 6">LV</strain>
        <tissue evidence="5">Single pupa</tissue>
    </source>
</reference>
<dbReference type="InterPro" id="IPR050357">
    <property type="entry name" value="Arrestin_domain-protein"/>
</dbReference>
<dbReference type="Pfam" id="PF00339">
    <property type="entry name" value="Arrestin_N"/>
    <property type="match status" value="1"/>
</dbReference>
<organism evidence="5 6">
    <name type="scientific">Plutella xylostella</name>
    <name type="common">Diamondback moth</name>
    <name type="synonym">Plutella maculipennis</name>
    <dbReference type="NCBI Taxonomy" id="51655"/>
    <lineage>
        <taxon>Eukaryota</taxon>
        <taxon>Metazoa</taxon>
        <taxon>Ecdysozoa</taxon>
        <taxon>Arthropoda</taxon>
        <taxon>Hexapoda</taxon>
        <taxon>Insecta</taxon>
        <taxon>Pterygota</taxon>
        <taxon>Neoptera</taxon>
        <taxon>Endopterygota</taxon>
        <taxon>Lepidoptera</taxon>
        <taxon>Glossata</taxon>
        <taxon>Ditrysia</taxon>
        <taxon>Yponomeutoidea</taxon>
        <taxon>Plutellidae</taxon>
        <taxon>Plutella</taxon>
    </lineage>
</organism>
<evidence type="ECO:0000259" key="3">
    <source>
        <dbReference type="Pfam" id="PF00339"/>
    </source>
</evidence>
<keyword evidence="6" id="KW-1185">Reference proteome</keyword>
<dbReference type="Pfam" id="PF02752">
    <property type="entry name" value="Arrestin_C"/>
    <property type="match status" value="1"/>
</dbReference>
<gene>
    <name evidence="5" type="ORF">JYU34_008464</name>
</gene>
<dbReference type="InterPro" id="IPR011021">
    <property type="entry name" value="Arrestin-like_N"/>
</dbReference>
<proteinExistence type="inferred from homology"/>
<dbReference type="InterPro" id="IPR014752">
    <property type="entry name" value="Arrestin-like_C"/>
</dbReference>
<dbReference type="EMBL" id="JAHIBW010000012">
    <property type="protein sequence ID" value="KAG7305912.1"/>
    <property type="molecule type" value="Genomic_DNA"/>
</dbReference>
<comment type="caution">
    <text evidence="5">The sequence shown here is derived from an EMBL/GenBank/DDBJ whole genome shotgun (WGS) entry which is preliminary data.</text>
</comment>
<feature type="domain" description="Arrestin C-terminal-like" evidence="4">
    <location>
        <begin position="177"/>
        <end position="297"/>
    </location>
</feature>
<evidence type="ECO:0000259" key="4">
    <source>
        <dbReference type="Pfam" id="PF02752"/>
    </source>
</evidence>
<evidence type="ECO:0000313" key="6">
    <source>
        <dbReference type="Proteomes" id="UP000823941"/>
    </source>
</evidence>
<evidence type="ECO:0000256" key="1">
    <source>
        <dbReference type="ARBA" id="ARBA00005298"/>
    </source>
</evidence>
<evidence type="ECO:0000313" key="5">
    <source>
        <dbReference type="EMBL" id="KAG7305912.1"/>
    </source>
</evidence>
<dbReference type="SUPFAM" id="SSF81296">
    <property type="entry name" value="E set domains"/>
    <property type="match status" value="2"/>
</dbReference>
<evidence type="ECO:0008006" key="7">
    <source>
        <dbReference type="Google" id="ProtNLM"/>
    </source>
</evidence>
<dbReference type="Gene3D" id="2.60.40.640">
    <property type="match status" value="2"/>
</dbReference>
<evidence type="ECO:0000256" key="2">
    <source>
        <dbReference type="ARBA" id="ARBA00022606"/>
    </source>
</evidence>
<dbReference type="InterPro" id="IPR014756">
    <property type="entry name" value="Ig_E-set"/>
</dbReference>